<dbReference type="Proteomes" id="UP000839901">
    <property type="component" value="Unassembled WGS sequence"/>
</dbReference>
<protein>
    <submittedName>
        <fullName evidence="1">Uncharacterized protein</fullName>
    </submittedName>
</protein>
<accession>A0A615A4B3</accession>
<evidence type="ECO:0000313" key="1">
    <source>
        <dbReference type="EMBL" id="ECW6428326.1"/>
    </source>
</evidence>
<dbReference type="AlphaFoldDB" id="A0A615A4B3"/>
<organism evidence="1">
    <name type="scientific">Salmonella montevideo</name>
    <dbReference type="NCBI Taxonomy" id="115981"/>
    <lineage>
        <taxon>Bacteria</taxon>
        <taxon>Pseudomonadati</taxon>
        <taxon>Pseudomonadota</taxon>
        <taxon>Gammaproteobacteria</taxon>
        <taxon>Enterobacterales</taxon>
        <taxon>Enterobacteriaceae</taxon>
        <taxon>Salmonella</taxon>
    </lineage>
</organism>
<gene>
    <name evidence="1" type="ORF">II32_22370</name>
</gene>
<sequence length="80" mass="9536">MGNIILMAEKLKGAVSDEYEVYEFEGMDDLIRFRKKYPEQMKYEYSYCLSGGTKDFHHIALVEADHFKQFKKQVDQYLAR</sequence>
<name>A0A615A4B3_SALMO</name>
<dbReference type="EMBL" id="AAKXFP010000039">
    <property type="protein sequence ID" value="ECW6428326.1"/>
    <property type="molecule type" value="Genomic_DNA"/>
</dbReference>
<reference evidence="1" key="1">
    <citation type="submission" date="2018-07" db="EMBL/GenBank/DDBJ databases">
        <authorList>
            <consortium name="GenomeTrakr network: Whole genome sequencing for foodborne pathogen traceback"/>
        </authorList>
    </citation>
    <scope>NUCLEOTIDE SEQUENCE [LARGE SCALE GENOMIC DNA]</scope>
    <source>
        <strain evidence="1">MDH-2014-00368</strain>
    </source>
</reference>
<comment type="caution">
    <text evidence="1">The sequence shown here is derived from an EMBL/GenBank/DDBJ whole genome shotgun (WGS) entry which is preliminary data.</text>
</comment>
<proteinExistence type="predicted"/>